<organism evidence="3 4">
    <name type="scientific">Sphaerisporangium rhizosphaerae</name>
    <dbReference type="NCBI Taxonomy" id="2269375"/>
    <lineage>
        <taxon>Bacteria</taxon>
        <taxon>Bacillati</taxon>
        <taxon>Actinomycetota</taxon>
        <taxon>Actinomycetes</taxon>
        <taxon>Streptosporangiales</taxon>
        <taxon>Streptosporangiaceae</taxon>
        <taxon>Sphaerisporangium</taxon>
    </lineage>
</organism>
<evidence type="ECO:0000313" key="4">
    <source>
        <dbReference type="Proteomes" id="UP001596496"/>
    </source>
</evidence>
<dbReference type="GO" id="GO:0016787">
    <property type="term" value="F:hydrolase activity"/>
    <property type="evidence" value="ECO:0007669"/>
    <property type="project" value="UniProtKB-KW"/>
</dbReference>
<dbReference type="EMBL" id="JBHTCG010000005">
    <property type="protein sequence ID" value="MFC7382628.1"/>
    <property type="molecule type" value="Genomic_DNA"/>
</dbReference>
<feature type="region of interest" description="Disordered" evidence="1">
    <location>
        <begin position="351"/>
        <end position="390"/>
    </location>
</feature>
<evidence type="ECO:0000313" key="3">
    <source>
        <dbReference type="EMBL" id="MFC7382628.1"/>
    </source>
</evidence>
<dbReference type="SUPFAM" id="SSF53474">
    <property type="entry name" value="alpha/beta-Hydrolases"/>
    <property type="match status" value="1"/>
</dbReference>
<proteinExistence type="predicted"/>
<evidence type="ECO:0000256" key="1">
    <source>
        <dbReference type="SAM" id="MobiDB-lite"/>
    </source>
</evidence>
<dbReference type="InterPro" id="IPR029058">
    <property type="entry name" value="AB_hydrolase_fold"/>
</dbReference>
<dbReference type="InterPro" id="IPR000073">
    <property type="entry name" value="AB_hydrolase_1"/>
</dbReference>
<name>A0ABW2P4B2_9ACTN</name>
<keyword evidence="3" id="KW-0378">Hydrolase</keyword>
<dbReference type="Gene3D" id="3.40.50.1820">
    <property type="entry name" value="alpha/beta hydrolase"/>
    <property type="match status" value="1"/>
</dbReference>
<dbReference type="Pfam" id="PF00561">
    <property type="entry name" value="Abhydrolase_1"/>
    <property type="match status" value="1"/>
</dbReference>
<feature type="domain" description="AB hydrolase-1" evidence="2">
    <location>
        <begin position="78"/>
        <end position="331"/>
    </location>
</feature>
<protein>
    <submittedName>
        <fullName evidence="3">Alpha/beta fold hydrolase</fullName>
    </submittedName>
</protein>
<dbReference type="PANTHER" id="PTHR43798">
    <property type="entry name" value="MONOACYLGLYCEROL LIPASE"/>
    <property type="match status" value="1"/>
</dbReference>
<evidence type="ECO:0000259" key="2">
    <source>
        <dbReference type="Pfam" id="PF00561"/>
    </source>
</evidence>
<keyword evidence="4" id="KW-1185">Reference proteome</keyword>
<dbReference type="InterPro" id="IPR050266">
    <property type="entry name" value="AB_hydrolase_sf"/>
</dbReference>
<sequence length="390" mass="41312">MSTRRRVGIAGAVVGTASAGLAATALAKRYVVGRIRLRPDLEASEPFGELRGRRTTVKTSDGVELYAEVDGPEDAPLTVVFCHGYTLNLDSWHYQRRDLRDRYRLVFWDQRCHGRSARTPADDCTIDRLGDDLAEILRQLVPGPCVLVGHSMGGMTVMALADSRPELFGDKVRGVALISTSAGKLAEITLGLPALVSKVVHWAAPPAVSVLGRRAALIDRGRQAGNDVSFLALRYLAFGDPSNVSPTVVDFAESMIRSTPTDVIADFYPALMSHDKLAALDIVGKVPVEVVVGDKDWLTPPDHSKAINAGVPSSRLTEVPGTSHLVLLEKPAVVNEVIAELLERVAAAGRPAEAADEAGTTMSAVAAGGSGKADGAAPQQDEGPGEEEAS</sequence>
<dbReference type="Proteomes" id="UP001596496">
    <property type="component" value="Unassembled WGS sequence"/>
</dbReference>
<reference evidence="4" key="1">
    <citation type="journal article" date="2019" name="Int. J. Syst. Evol. Microbiol.">
        <title>The Global Catalogue of Microorganisms (GCM) 10K type strain sequencing project: providing services to taxonomists for standard genome sequencing and annotation.</title>
        <authorList>
            <consortium name="The Broad Institute Genomics Platform"/>
            <consortium name="The Broad Institute Genome Sequencing Center for Infectious Disease"/>
            <person name="Wu L."/>
            <person name="Ma J."/>
        </authorList>
    </citation>
    <scope>NUCLEOTIDE SEQUENCE [LARGE SCALE GENOMIC DNA]</scope>
    <source>
        <strain evidence="4">CECT 7649</strain>
    </source>
</reference>
<accession>A0ABW2P4B2</accession>
<dbReference type="RefSeq" id="WP_380825914.1">
    <property type="nucleotide sequence ID" value="NZ_JBHTCG010000005.1"/>
</dbReference>
<gene>
    <name evidence="3" type="ORF">ACFQSB_10470</name>
</gene>
<comment type="caution">
    <text evidence="3">The sequence shown here is derived from an EMBL/GenBank/DDBJ whole genome shotgun (WGS) entry which is preliminary data.</text>
</comment>